<comment type="caution">
    <text evidence="1">The sequence shown here is derived from an EMBL/GenBank/DDBJ whole genome shotgun (WGS) entry which is preliminary data.</text>
</comment>
<dbReference type="GO" id="GO:0003676">
    <property type="term" value="F:nucleic acid binding"/>
    <property type="evidence" value="ECO:0007669"/>
    <property type="project" value="InterPro"/>
</dbReference>
<dbReference type="EMBL" id="BGPR01037345">
    <property type="protein sequence ID" value="GBO12910.1"/>
    <property type="molecule type" value="Genomic_DNA"/>
</dbReference>
<dbReference type="Gene3D" id="3.30.420.10">
    <property type="entry name" value="Ribonuclease H-like superfamily/Ribonuclease H"/>
    <property type="match status" value="1"/>
</dbReference>
<sequence>GKATRQEPVSFFQESFLVLEQVVIAGRLFHDHARPQAVLRTQQQLQQFHLEVFDQPVYSPNLAFSDYHLFQHLKSFMASSISPVTTTAVTVWLRCTASDFFATGNRNW</sequence>
<dbReference type="InterPro" id="IPR052709">
    <property type="entry name" value="Transposase-MT_Hybrid"/>
</dbReference>
<evidence type="ECO:0008006" key="3">
    <source>
        <dbReference type="Google" id="ProtNLM"/>
    </source>
</evidence>
<dbReference type="Proteomes" id="UP000499080">
    <property type="component" value="Unassembled WGS sequence"/>
</dbReference>
<dbReference type="InterPro" id="IPR036397">
    <property type="entry name" value="RNaseH_sf"/>
</dbReference>
<gene>
    <name evidence="1" type="ORF">AVEN_229616_1</name>
</gene>
<evidence type="ECO:0000313" key="2">
    <source>
        <dbReference type="Proteomes" id="UP000499080"/>
    </source>
</evidence>
<organism evidence="1 2">
    <name type="scientific">Araneus ventricosus</name>
    <name type="common">Orbweaver spider</name>
    <name type="synonym">Epeira ventricosa</name>
    <dbReference type="NCBI Taxonomy" id="182803"/>
    <lineage>
        <taxon>Eukaryota</taxon>
        <taxon>Metazoa</taxon>
        <taxon>Ecdysozoa</taxon>
        <taxon>Arthropoda</taxon>
        <taxon>Chelicerata</taxon>
        <taxon>Arachnida</taxon>
        <taxon>Araneae</taxon>
        <taxon>Araneomorphae</taxon>
        <taxon>Entelegynae</taxon>
        <taxon>Araneoidea</taxon>
        <taxon>Araneidae</taxon>
        <taxon>Araneus</taxon>
    </lineage>
</organism>
<reference evidence="1 2" key="1">
    <citation type="journal article" date="2019" name="Sci. Rep.">
        <title>Orb-weaving spider Araneus ventricosus genome elucidates the spidroin gene catalogue.</title>
        <authorList>
            <person name="Kono N."/>
            <person name="Nakamura H."/>
            <person name="Ohtoshi R."/>
            <person name="Moran D.A.P."/>
            <person name="Shinohara A."/>
            <person name="Yoshida Y."/>
            <person name="Fujiwara M."/>
            <person name="Mori M."/>
            <person name="Tomita M."/>
            <person name="Arakawa K."/>
        </authorList>
    </citation>
    <scope>NUCLEOTIDE SEQUENCE [LARGE SCALE GENOMIC DNA]</scope>
</reference>
<feature type="non-terminal residue" evidence="1">
    <location>
        <position position="1"/>
    </location>
</feature>
<name>A0A4Y2UMX1_ARAVE</name>
<keyword evidence="2" id="KW-1185">Reference proteome</keyword>
<evidence type="ECO:0000313" key="1">
    <source>
        <dbReference type="EMBL" id="GBO12910.1"/>
    </source>
</evidence>
<proteinExistence type="predicted"/>
<dbReference type="PANTHER" id="PTHR46060:SF3">
    <property type="entry name" value="PROTEIN GVQW3"/>
    <property type="match status" value="1"/>
</dbReference>
<protein>
    <recommendedName>
        <fullName evidence="3">Tc1-like transposase DDE domain-containing protein</fullName>
    </recommendedName>
</protein>
<dbReference type="PANTHER" id="PTHR46060">
    <property type="entry name" value="MARINER MOS1 TRANSPOSASE-LIKE PROTEIN"/>
    <property type="match status" value="1"/>
</dbReference>
<accession>A0A4Y2UMX1</accession>
<dbReference type="AlphaFoldDB" id="A0A4Y2UMX1"/>